<dbReference type="InterPro" id="IPR029058">
    <property type="entry name" value="AB_hydrolase_fold"/>
</dbReference>
<accession>A0ABV5ILZ5</accession>
<dbReference type="EMBL" id="JBHMEI010000030">
    <property type="protein sequence ID" value="MFB9205541.1"/>
    <property type="molecule type" value="Genomic_DNA"/>
</dbReference>
<reference evidence="2 3" key="1">
    <citation type="submission" date="2024-09" db="EMBL/GenBank/DDBJ databases">
        <authorList>
            <person name="Sun Q."/>
            <person name="Mori K."/>
        </authorList>
    </citation>
    <scope>NUCLEOTIDE SEQUENCE [LARGE SCALE GENOMIC DNA]</scope>
    <source>
        <strain evidence="2 3">CCM 3426</strain>
    </source>
</reference>
<gene>
    <name evidence="2" type="ORF">ACFFV7_30410</name>
</gene>
<dbReference type="Gene3D" id="3.40.50.1820">
    <property type="entry name" value="alpha/beta hydrolase"/>
    <property type="match status" value="1"/>
</dbReference>
<comment type="caution">
    <text evidence="2">The sequence shown here is derived from an EMBL/GenBank/DDBJ whole genome shotgun (WGS) entry which is preliminary data.</text>
</comment>
<dbReference type="RefSeq" id="WP_229824335.1">
    <property type="nucleotide sequence ID" value="NZ_BMRC01000010.1"/>
</dbReference>
<evidence type="ECO:0000259" key="1">
    <source>
        <dbReference type="Pfam" id="PF00561"/>
    </source>
</evidence>
<keyword evidence="3" id="KW-1185">Reference proteome</keyword>
<dbReference type="InterPro" id="IPR000073">
    <property type="entry name" value="AB_hydrolase_1"/>
</dbReference>
<dbReference type="SUPFAM" id="SSF53474">
    <property type="entry name" value="alpha/beta-Hydrolases"/>
    <property type="match status" value="1"/>
</dbReference>
<dbReference type="Proteomes" id="UP001589647">
    <property type="component" value="Unassembled WGS sequence"/>
</dbReference>
<dbReference type="PANTHER" id="PTHR43194">
    <property type="entry name" value="HYDROLASE ALPHA/BETA FOLD FAMILY"/>
    <property type="match status" value="1"/>
</dbReference>
<evidence type="ECO:0000313" key="2">
    <source>
        <dbReference type="EMBL" id="MFB9205541.1"/>
    </source>
</evidence>
<dbReference type="GO" id="GO:0016787">
    <property type="term" value="F:hydrolase activity"/>
    <property type="evidence" value="ECO:0007669"/>
    <property type="project" value="UniProtKB-KW"/>
</dbReference>
<proteinExistence type="predicted"/>
<feature type="domain" description="AB hydrolase-1" evidence="1">
    <location>
        <begin position="16"/>
        <end position="128"/>
    </location>
</feature>
<evidence type="ECO:0000313" key="3">
    <source>
        <dbReference type="Proteomes" id="UP001589647"/>
    </source>
</evidence>
<organism evidence="2 3">
    <name type="scientific">Nonomuraea spiralis</name>
    <dbReference type="NCBI Taxonomy" id="46182"/>
    <lineage>
        <taxon>Bacteria</taxon>
        <taxon>Bacillati</taxon>
        <taxon>Actinomycetota</taxon>
        <taxon>Actinomycetes</taxon>
        <taxon>Streptosporangiales</taxon>
        <taxon>Streptosporangiaceae</taxon>
        <taxon>Nonomuraea</taxon>
    </lineage>
</organism>
<dbReference type="PANTHER" id="PTHR43194:SF5">
    <property type="entry name" value="PIMELOYL-[ACYL-CARRIER PROTEIN] METHYL ESTER ESTERASE"/>
    <property type="match status" value="1"/>
</dbReference>
<dbReference type="InterPro" id="IPR050228">
    <property type="entry name" value="Carboxylesterase_BioH"/>
</dbReference>
<protein>
    <submittedName>
        <fullName evidence="2">Alpha/beta fold hydrolase</fullName>
    </submittedName>
</protein>
<dbReference type="Pfam" id="PF00561">
    <property type="entry name" value="Abhydrolase_1"/>
    <property type="match status" value="1"/>
</dbReference>
<name>A0ABV5ILZ5_9ACTN</name>
<keyword evidence="2" id="KW-0378">Hydrolase</keyword>
<sequence length="239" mass="23707">MTAVQTFTPDRPTGAPPVLLLHGFASSGRQDWVDTGIAAELAAAGRVVVVPDLPGHGGSPVPAEAAGAPAVAAALLALAGDGPVDVVGYSLGARLAWELPELAPDRVRAVVLGGLSPFEPFAALDVAALRAAVAGGEPGDPMTGMIAAMIAGASGGVPERAAGLVRLVEGLRATPFEPKGWAGRTPPVFVAGAEDMMTSGIENVVALAPGARLVTVPGDHRGALAGQAFRDAVAKALAT</sequence>